<proteinExistence type="predicted"/>
<evidence type="ECO:0000313" key="3">
    <source>
        <dbReference type="EMBL" id="KAF7850063.1"/>
    </source>
</evidence>
<dbReference type="PROSITE" id="PS50222">
    <property type="entry name" value="EF_HAND_2"/>
    <property type="match status" value="2"/>
</dbReference>
<accession>A0A8T0CR36</accession>
<dbReference type="Gramene" id="rna-gnl|WGS:JABURB|Cocit.L5894.1">
    <property type="protein sequence ID" value="cds-KAF7850063.1"/>
    <property type="gene ID" value="gene-BT93_L5894"/>
</dbReference>
<protein>
    <recommendedName>
        <fullName evidence="2">EF-hand domain-containing protein</fullName>
    </recommendedName>
</protein>
<organism evidence="3 4">
    <name type="scientific">Corymbia citriodora subsp. variegata</name>
    <dbReference type="NCBI Taxonomy" id="360336"/>
    <lineage>
        <taxon>Eukaryota</taxon>
        <taxon>Viridiplantae</taxon>
        <taxon>Streptophyta</taxon>
        <taxon>Embryophyta</taxon>
        <taxon>Tracheophyta</taxon>
        <taxon>Spermatophyta</taxon>
        <taxon>Magnoliopsida</taxon>
        <taxon>eudicotyledons</taxon>
        <taxon>Gunneridae</taxon>
        <taxon>Pentapetalae</taxon>
        <taxon>rosids</taxon>
        <taxon>malvids</taxon>
        <taxon>Myrtales</taxon>
        <taxon>Myrtaceae</taxon>
        <taxon>Myrtoideae</taxon>
        <taxon>Eucalypteae</taxon>
        <taxon>Corymbia</taxon>
    </lineage>
</organism>
<keyword evidence="4" id="KW-1185">Reference proteome</keyword>
<dbReference type="SMART" id="SM00054">
    <property type="entry name" value="EFh"/>
    <property type="match status" value="2"/>
</dbReference>
<dbReference type="InterPro" id="IPR002048">
    <property type="entry name" value="EF_hand_dom"/>
</dbReference>
<dbReference type="SUPFAM" id="SSF47473">
    <property type="entry name" value="EF-hand"/>
    <property type="match status" value="1"/>
</dbReference>
<feature type="domain" description="EF-hand" evidence="2">
    <location>
        <begin position="79"/>
        <end position="107"/>
    </location>
</feature>
<evidence type="ECO:0000256" key="1">
    <source>
        <dbReference type="ARBA" id="ARBA00022837"/>
    </source>
</evidence>
<dbReference type="Gene3D" id="1.10.238.10">
    <property type="entry name" value="EF-hand"/>
    <property type="match status" value="1"/>
</dbReference>
<dbReference type="CDD" id="cd00051">
    <property type="entry name" value="EFh"/>
    <property type="match status" value="1"/>
</dbReference>
<comment type="caution">
    <text evidence="3">The sequence shown here is derived from an EMBL/GenBank/DDBJ whole genome shotgun (WGS) entry which is preliminary data.</text>
</comment>
<reference evidence="3" key="1">
    <citation type="submission" date="2020-05" db="EMBL/GenBank/DDBJ databases">
        <title>WGS assembly of Corymbia citriodora subspecies variegata.</title>
        <authorList>
            <person name="Barry K."/>
            <person name="Hundley H."/>
            <person name="Shu S."/>
            <person name="Jenkins J."/>
            <person name="Grimwood J."/>
            <person name="Baten A."/>
        </authorList>
    </citation>
    <scope>NUCLEOTIDE SEQUENCE</scope>
    <source>
        <strain evidence="3">CV2-018</strain>
    </source>
</reference>
<dbReference type="GO" id="GO:0005509">
    <property type="term" value="F:calcium ion binding"/>
    <property type="evidence" value="ECO:0007669"/>
    <property type="project" value="InterPro"/>
</dbReference>
<dbReference type="PROSITE" id="PS00018">
    <property type="entry name" value="EF_HAND_1"/>
    <property type="match status" value="2"/>
</dbReference>
<dbReference type="OrthoDB" id="8785703at2759"/>
<gene>
    <name evidence="3" type="ORF">BT93_L5894</name>
</gene>
<dbReference type="Proteomes" id="UP000806378">
    <property type="component" value="Unassembled WGS sequence"/>
</dbReference>
<dbReference type="EMBL" id="MU089652">
    <property type="protein sequence ID" value="KAF7850063.1"/>
    <property type="molecule type" value="Genomic_DNA"/>
</dbReference>
<dbReference type="InterPro" id="IPR018247">
    <property type="entry name" value="EF_Hand_1_Ca_BS"/>
</dbReference>
<dbReference type="AlphaFoldDB" id="A0A8T0CR36"/>
<keyword evidence="1" id="KW-0106">Calcium</keyword>
<dbReference type="Pfam" id="PF13499">
    <property type="entry name" value="EF-hand_7"/>
    <property type="match status" value="1"/>
</dbReference>
<feature type="domain" description="EF-hand" evidence="2">
    <location>
        <begin position="38"/>
        <end position="73"/>
    </location>
</feature>
<sequence>MESVSDAIPTVVAKVVSPEIIKKVQEDASDYFLNLMEEEKKAAETFFETMDEDGDGSISVDEFTDFLTHEGFQNVNPNKLFAQLDKDNNNTLNFNELVTFFYVVSRNEYKHLLTGSPSSEVPDPKVKITPWMAGGAKAQAKINPGMVGGAKAQAKINPGMVEEAKAQRWRGQITFLQGLYNKLKEVFSSESG</sequence>
<evidence type="ECO:0000313" key="4">
    <source>
        <dbReference type="Proteomes" id="UP000806378"/>
    </source>
</evidence>
<dbReference type="InterPro" id="IPR011992">
    <property type="entry name" value="EF-hand-dom_pair"/>
</dbReference>
<evidence type="ECO:0000259" key="2">
    <source>
        <dbReference type="PROSITE" id="PS50222"/>
    </source>
</evidence>
<name>A0A8T0CR36_CORYI</name>